<gene>
    <name evidence="10 12" type="primary">rnhA</name>
    <name evidence="12" type="ORF">HCT46_05435</name>
</gene>
<evidence type="ECO:0000256" key="2">
    <source>
        <dbReference type="ARBA" id="ARBA00005300"/>
    </source>
</evidence>
<feature type="binding site" evidence="10">
    <location>
        <position position="129"/>
    </location>
    <ligand>
        <name>Mg(2+)</name>
        <dbReference type="ChEBI" id="CHEBI:18420"/>
        <label>1</label>
    </ligand>
</feature>
<dbReference type="Pfam" id="PF00075">
    <property type="entry name" value="RNase_H"/>
    <property type="match status" value="1"/>
</dbReference>
<accession>A0A968GFM2</accession>
<feature type="domain" description="RNase H type-1" evidence="11">
    <location>
        <begin position="57"/>
        <end position="201"/>
    </location>
</feature>
<dbReference type="PANTHER" id="PTHR10642">
    <property type="entry name" value="RIBONUCLEASE H1"/>
    <property type="match status" value="1"/>
</dbReference>
<evidence type="ECO:0000259" key="11">
    <source>
        <dbReference type="PROSITE" id="PS50879"/>
    </source>
</evidence>
<proteinExistence type="inferred from homology"/>
<evidence type="ECO:0000256" key="8">
    <source>
        <dbReference type="ARBA" id="ARBA00022801"/>
    </source>
</evidence>
<dbReference type="Proteomes" id="UP000752013">
    <property type="component" value="Unassembled WGS sequence"/>
</dbReference>
<dbReference type="GO" id="GO:0043137">
    <property type="term" value="P:DNA replication, removal of RNA primer"/>
    <property type="evidence" value="ECO:0007669"/>
    <property type="project" value="TreeGrafter"/>
</dbReference>
<comment type="caution">
    <text evidence="12">The sequence shown here is derived from an EMBL/GenBank/DDBJ whole genome shotgun (WGS) entry which is preliminary data.</text>
</comment>
<comment type="catalytic activity">
    <reaction evidence="1 10">
        <text>Endonucleolytic cleavage to 5'-phosphomonoester.</text>
        <dbReference type="EC" id="3.1.26.4"/>
    </reaction>
</comment>
<dbReference type="InterPro" id="IPR036397">
    <property type="entry name" value="RNaseH_sf"/>
</dbReference>
<keyword evidence="9 10" id="KW-0460">Magnesium</keyword>
<dbReference type="EC" id="3.1.26.4" evidence="4 10"/>
<dbReference type="HAMAP" id="MF_00042">
    <property type="entry name" value="RNase_H"/>
    <property type="match status" value="1"/>
</dbReference>
<comment type="similarity">
    <text evidence="2 10">Belongs to the RNase H family.</text>
</comment>
<dbReference type="InterPro" id="IPR002156">
    <property type="entry name" value="RNaseH_domain"/>
</dbReference>
<dbReference type="InterPro" id="IPR022892">
    <property type="entry name" value="RNaseHI"/>
</dbReference>
<dbReference type="InterPro" id="IPR050092">
    <property type="entry name" value="RNase_H"/>
</dbReference>
<dbReference type="NCBIfam" id="NF001236">
    <property type="entry name" value="PRK00203.1"/>
    <property type="match status" value="1"/>
</dbReference>
<keyword evidence="13" id="KW-1185">Reference proteome</keyword>
<feature type="binding site" evidence="10">
    <location>
        <position position="66"/>
    </location>
    <ligand>
        <name>Mg(2+)</name>
        <dbReference type="ChEBI" id="CHEBI:18420"/>
        <label>2</label>
    </ligand>
</feature>
<keyword evidence="7 10" id="KW-0255">Endonuclease</keyword>
<evidence type="ECO:0000256" key="4">
    <source>
        <dbReference type="ARBA" id="ARBA00012180"/>
    </source>
</evidence>
<evidence type="ECO:0000313" key="13">
    <source>
        <dbReference type="Proteomes" id="UP000752013"/>
    </source>
</evidence>
<comment type="subcellular location">
    <subcellularLocation>
        <location evidence="10">Cytoplasm</location>
    </subcellularLocation>
</comment>
<keyword evidence="8 10" id="KW-0378">Hydrolase</keyword>
<comment type="subunit">
    <text evidence="3 10">Monomer.</text>
</comment>
<dbReference type="PROSITE" id="PS50879">
    <property type="entry name" value="RNASE_H_1"/>
    <property type="match status" value="1"/>
</dbReference>
<dbReference type="CDD" id="cd09278">
    <property type="entry name" value="RNase_HI_prokaryote_like"/>
    <property type="match status" value="1"/>
</dbReference>
<organism evidence="12 13">
    <name type="scientific">Entomospira nematocerorum</name>
    <dbReference type="NCBI Taxonomy" id="2719987"/>
    <lineage>
        <taxon>Bacteria</taxon>
        <taxon>Pseudomonadati</taxon>
        <taxon>Spirochaetota</taxon>
        <taxon>Spirochaetia</taxon>
        <taxon>Spirochaetales</taxon>
        <taxon>Spirochaetaceae</taxon>
        <taxon>Entomospira</taxon>
    </lineage>
</organism>
<sequence>MKELIEQFCSHFQIDSQRIDANALYADLQSLSLQYQTSSHSNSSHISSLDYSLHNHSNDVIHVYSDGACSGNPGVGGWGAVLIYPNDYIELSGGELLTTNNRMELLAAIEALRHVQHSQITLPIIISTDSQYVKKGITLWVQNWKKNGWKTSAKEPVKNQDLWQQLDSLNQQLHPEWQWIKGHAGHKYNERCDTLAVSARDQIV</sequence>
<evidence type="ECO:0000256" key="7">
    <source>
        <dbReference type="ARBA" id="ARBA00022759"/>
    </source>
</evidence>
<feature type="binding site" evidence="10">
    <location>
        <position position="66"/>
    </location>
    <ligand>
        <name>Mg(2+)</name>
        <dbReference type="ChEBI" id="CHEBI:18420"/>
        <label>1</label>
    </ligand>
</feature>
<feature type="binding site" evidence="10">
    <location>
        <position position="193"/>
    </location>
    <ligand>
        <name>Mg(2+)</name>
        <dbReference type="ChEBI" id="CHEBI:18420"/>
        <label>2</label>
    </ligand>
</feature>
<dbReference type="GO" id="GO:0000287">
    <property type="term" value="F:magnesium ion binding"/>
    <property type="evidence" value="ECO:0007669"/>
    <property type="project" value="UniProtKB-UniRule"/>
</dbReference>
<evidence type="ECO:0000256" key="9">
    <source>
        <dbReference type="ARBA" id="ARBA00022842"/>
    </source>
</evidence>
<evidence type="ECO:0000256" key="6">
    <source>
        <dbReference type="ARBA" id="ARBA00022723"/>
    </source>
</evidence>
<dbReference type="GO" id="GO:0005737">
    <property type="term" value="C:cytoplasm"/>
    <property type="evidence" value="ECO:0007669"/>
    <property type="project" value="UniProtKB-SubCell"/>
</dbReference>
<dbReference type="InterPro" id="IPR012337">
    <property type="entry name" value="RNaseH-like_sf"/>
</dbReference>
<dbReference type="SUPFAM" id="SSF53098">
    <property type="entry name" value="Ribonuclease H-like"/>
    <property type="match status" value="1"/>
</dbReference>
<name>A0A968GFM2_9SPIO</name>
<keyword evidence="10" id="KW-0963">Cytoplasm</keyword>
<reference evidence="12" key="1">
    <citation type="submission" date="2020-03" db="EMBL/GenBank/DDBJ databases">
        <title>Spirochaetal bacteria isolated from arthropods constitute a novel genus Entomospira genus novum within the order Spirochaetales.</title>
        <authorList>
            <person name="Grana-Miraglia L."/>
            <person name="Sikutova S."/>
            <person name="Fingerle V."/>
            <person name="Sing A."/>
            <person name="Castillo-Ramirez S."/>
            <person name="Margos G."/>
            <person name="Rudolf I."/>
        </authorList>
    </citation>
    <scope>NUCLEOTIDE SEQUENCE</scope>
    <source>
        <strain evidence="12">BR208</strain>
    </source>
</reference>
<dbReference type="GO" id="GO:0003676">
    <property type="term" value="F:nucleic acid binding"/>
    <property type="evidence" value="ECO:0007669"/>
    <property type="project" value="InterPro"/>
</dbReference>
<evidence type="ECO:0000256" key="1">
    <source>
        <dbReference type="ARBA" id="ARBA00000077"/>
    </source>
</evidence>
<dbReference type="PANTHER" id="PTHR10642:SF26">
    <property type="entry name" value="RIBONUCLEASE H1"/>
    <property type="match status" value="1"/>
</dbReference>
<protein>
    <recommendedName>
        <fullName evidence="4 10">Ribonuclease H</fullName>
        <shortName evidence="10">RNase H</shortName>
        <ecNumber evidence="4 10">3.1.26.4</ecNumber>
    </recommendedName>
</protein>
<comment type="cofactor">
    <cofactor evidence="10">
        <name>Mg(2+)</name>
        <dbReference type="ChEBI" id="CHEBI:18420"/>
    </cofactor>
    <text evidence="10">Binds 1 Mg(2+) ion per subunit. May bind a second metal ion at a regulatory site, or after substrate binding.</text>
</comment>
<evidence type="ECO:0000256" key="3">
    <source>
        <dbReference type="ARBA" id="ARBA00011245"/>
    </source>
</evidence>
<keyword evidence="6 10" id="KW-0479">Metal-binding</keyword>
<dbReference type="GO" id="GO:0004523">
    <property type="term" value="F:RNA-DNA hybrid ribonuclease activity"/>
    <property type="evidence" value="ECO:0007669"/>
    <property type="project" value="UniProtKB-UniRule"/>
</dbReference>
<dbReference type="Gene3D" id="3.30.420.10">
    <property type="entry name" value="Ribonuclease H-like superfamily/Ribonuclease H"/>
    <property type="match status" value="1"/>
</dbReference>
<evidence type="ECO:0000313" key="12">
    <source>
        <dbReference type="EMBL" id="NIZ47353.1"/>
    </source>
</evidence>
<keyword evidence="5 10" id="KW-0540">Nuclease</keyword>
<comment type="function">
    <text evidence="10">Endonuclease that specifically degrades the RNA of RNA-DNA hybrids.</text>
</comment>
<dbReference type="AlphaFoldDB" id="A0A968GFM2"/>
<evidence type="ECO:0000256" key="5">
    <source>
        <dbReference type="ARBA" id="ARBA00022722"/>
    </source>
</evidence>
<dbReference type="EMBL" id="JAATLK010000001">
    <property type="protein sequence ID" value="NIZ47353.1"/>
    <property type="molecule type" value="Genomic_DNA"/>
</dbReference>
<evidence type="ECO:0000256" key="10">
    <source>
        <dbReference type="HAMAP-Rule" id="MF_00042"/>
    </source>
</evidence>
<feature type="binding site" evidence="10">
    <location>
        <position position="104"/>
    </location>
    <ligand>
        <name>Mg(2+)</name>
        <dbReference type="ChEBI" id="CHEBI:18420"/>
        <label>1</label>
    </ligand>
</feature>